<dbReference type="Gramene" id="ORUFI07G27630.1">
    <property type="protein sequence ID" value="ORUFI07G27630.1"/>
    <property type="gene ID" value="ORUFI07G27630"/>
</dbReference>
<evidence type="ECO:0000313" key="1">
    <source>
        <dbReference type="EnsemblPlants" id="ORUFI07G27630.2"/>
    </source>
</evidence>
<reference evidence="2" key="1">
    <citation type="submission" date="2013-06" db="EMBL/GenBank/DDBJ databases">
        <authorList>
            <person name="Zhao Q."/>
        </authorList>
    </citation>
    <scope>NUCLEOTIDE SEQUENCE</scope>
    <source>
        <strain evidence="2">cv. W1943</strain>
    </source>
</reference>
<organism evidence="1 2">
    <name type="scientific">Oryza rufipogon</name>
    <name type="common">Brownbeard rice</name>
    <name type="synonym">Asian wild rice</name>
    <dbReference type="NCBI Taxonomy" id="4529"/>
    <lineage>
        <taxon>Eukaryota</taxon>
        <taxon>Viridiplantae</taxon>
        <taxon>Streptophyta</taxon>
        <taxon>Embryophyta</taxon>
        <taxon>Tracheophyta</taxon>
        <taxon>Spermatophyta</taxon>
        <taxon>Magnoliopsida</taxon>
        <taxon>Liliopsida</taxon>
        <taxon>Poales</taxon>
        <taxon>Poaceae</taxon>
        <taxon>BOP clade</taxon>
        <taxon>Oryzoideae</taxon>
        <taxon>Oryzeae</taxon>
        <taxon>Oryzinae</taxon>
        <taxon>Oryza</taxon>
    </lineage>
</organism>
<name>A0A0E0QCW4_ORYRU</name>
<keyword evidence="2" id="KW-1185">Reference proteome</keyword>
<dbReference type="AlphaFoldDB" id="A0A0E0QCW4"/>
<dbReference type="EnsemblPlants" id="ORUFI07G27630.2">
    <property type="protein sequence ID" value="ORUFI07G27630.2"/>
    <property type="gene ID" value="ORUFI07G27630"/>
</dbReference>
<proteinExistence type="predicted"/>
<reference evidence="1" key="2">
    <citation type="submission" date="2015-06" db="UniProtKB">
        <authorList>
            <consortium name="EnsemblPlants"/>
        </authorList>
    </citation>
    <scope>IDENTIFICATION</scope>
</reference>
<dbReference type="EnsemblPlants" id="ORUFI07G27630.1">
    <property type="protein sequence ID" value="ORUFI07G27630.1"/>
    <property type="gene ID" value="ORUFI07G27630"/>
</dbReference>
<dbReference type="Proteomes" id="UP000008022">
    <property type="component" value="Unassembled WGS sequence"/>
</dbReference>
<dbReference type="Gramene" id="ORUFI07G27630.2">
    <property type="protein sequence ID" value="ORUFI07G27630.2"/>
    <property type="gene ID" value="ORUFI07G27630"/>
</dbReference>
<protein>
    <submittedName>
        <fullName evidence="1">Uncharacterized protein</fullName>
    </submittedName>
</protein>
<accession>A0A0E0QCW4</accession>
<evidence type="ECO:0000313" key="2">
    <source>
        <dbReference type="Proteomes" id="UP000008022"/>
    </source>
</evidence>
<sequence>MNSLSESFVLWSSRTDPEPQMREIAHRLAEDIAPPSSSTRCCEDIAPRLLLARSSSSPLSPLLRGHAGATAGSFFFPTAGSCFFPIPTDAAGLFARASSSPLPPLRRILDGALPELRRTLTRSRRWSRPRPLIKWPWYHDAAVTADTIPVMSCLMLNHEGFSKSWKLSNSTRQSSCTDGEKYGEAAVKLLAATLGDQWVLADKRMHINNNWWRRIRRLVKSASCNY</sequence>
<dbReference type="HOGENOM" id="CLU_1226523_0_0_1"/>